<comment type="caution">
    <text evidence="4">The sequence shown here is derived from an EMBL/GenBank/DDBJ whole genome shotgun (WGS) entry which is preliminary data.</text>
</comment>
<dbReference type="EMBL" id="BSNS01000022">
    <property type="protein sequence ID" value="GLQ57026.1"/>
    <property type="molecule type" value="Genomic_DNA"/>
</dbReference>
<protein>
    <submittedName>
        <fullName evidence="4">Ribosylpyrimidine nucleosidase</fullName>
    </submittedName>
</protein>
<dbReference type="Gene3D" id="3.90.245.10">
    <property type="entry name" value="Ribonucleoside hydrolase-like"/>
    <property type="match status" value="1"/>
</dbReference>
<dbReference type="PANTHER" id="PTHR12304:SF4">
    <property type="entry name" value="URIDINE NUCLEOSIDASE"/>
    <property type="match status" value="1"/>
</dbReference>
<keyword evidence="1" id="KW-0378">Hydrolase</keyword>
<dbReference type="SUPFAM" id="SSF53590">
    <property type="entry name" value="Nucleoside hydrolase"/>
    <property type="match status" value="1"/>
</dbReference>
<gene>
    <name evidence="4" type="primary">rihB2</name>
    <name evidence="4" type="ORF">GCM10010862_42850</name>
</gene>
<dbReference type="InterPro" id="IPR015910">
    <property type="entry name" value="I/U_nuclsd_hydro_CS"/>
</dbReference>
<dbReference type="Proteomes" id="UP001156691">
    <property type="component" value="Unassembled WGS sequence"/>
</dbReference>
<proteinExistence type="predicted"/>
<dbReference type="PANTHER" id="PTHR12304">
    <property type="entry name" value="INOSINE-URIDINE PREFERRING NUCLEOSIDE HYDROLASE"/>
    <property type="match status" value="1"/>
</dbReference>
<evidence type="ECO:0000256" key="1">
    <source>
        <dbReference type="ARBA" id="ARBA00022801"/>
    </source>
</evidence>
<evidence type="ECO:0000256" key="2">
    <source>
        <dbReference type="ARBA" id="ARBA00023295"/>
    </source>
</evidence>
<dbReference type="InterPro" id="IPR036452">
    <property type="entry name" value="Ribo_hydro-like"/>
</dbReference>
<keyword evidence="2" id="KW-0326">Glycosidase</keyword>
<accession>A0ABQ5WB54</accession>
<dbReference type="InterPro" id="IPR001910">
    <property type="entry name" value="Inosine/uridine_hydrolase_dom"/>
</dbReference>
<dbReference type="Pfam" id="PF01156">
    <property type="entry name" value="IU_nuc_hydro"/>
    <property type="match status" value="1"/>
</dbReference>
<dbReference type="RefSeq" id="WP_284342403.1">
    <property type="nucleotide sequence ID" value="NZ_BSNS01000022.1"/>
</dbReference>
<dbReference type="PROSITE" id="PS01247">
    <property type="entry name" value="IUNH"/>
    <property type="match status" value="1"/>
</dbReference>
<evidence type="ECO:0000259" key="3">
    <source>
        <dbReference type="Pfam" id="PF01156"/>
    </source>
</evidence>
<dbReference type="InterPro" id="IPR023186">
    <property type="entry name" value="IUNH"/>
</dbReference>
<organism evidence="4 5">
    <name type="scientific">Devosia nitrariae</name>
    <dbReference type="NCBI Taxonomy" id="2071872"/>
    <lineage>
        <taxon>Bacteria</taxon>
        <taxon>Pseudomonadati</taxon>
        <taxon>Pseudomonadota</taxon>
        <taxon>Alphaproteobacteria</taxon>
        <taxon>Hyphomicrobiales</taxon>
        <taxon>Devosiaceae</taxon>
        <taxon>Devosia</taxon>
    </lineage>
</organism>
<evidence type="ECO:0000313" key="5">
    <source>
        <dbReference type="Proteomes" id="UP001156691"/>
    </source>
</evidence>
<evidence type="ECO:0000313" key="4">
    <source>
        <dbReference type="EMBL" id="GLQ57026.1"/>
    </source>
</evidence>
<keyword evidence="5" id="KW-1185">Reference proteome</keyword>
<name>A0ABQ5WB54_9HYPH</name>
<reference evidence="5" key="1">
    <citation type="journal article" date="2019" name="Int. J. Syst. Evol. Microbiol.">
        <title>The Global Catalogue of Microorganisms (GCM) 10K type strain sequencing project: providing services to taxonomists for standard genome sequencing and annotation.</title>
        <authorList>
            <consortium name="The Broad Institute Genomics Platform"/>
            <consortium name="The Broad Institute Genome Sequencing Center for Infectious Disease"/>
            <person name="Wu L."/>
            <person name="Ma J."/>
        </authorList>
    </citation>
    <scope>NUCLEOTIDE SEQUENCE [LARGE SCALE GENOMIC DNA]</scope>
    <source>
        <strain evidence="5">NBRC 112416</strain>
    </source>
</reference>
<feature type="domain" description="Inosine/uridine-preferring nucleoside hydrolase" evidence="3">
    <location>
        <begin position="4"/>
        <end position="305"/>
    </location>
</feature>
<sequence>MTRLVLDCDTGTDDAIAIFVAALHPELELMAVSTVNGNVALENTTENTLRVLDLIGAKVPVHAGASRPLVRPDFPIPRDILNAGNPEFQVAYLDLPPSRTPVHETPAVRMLIDTFMDPANADIVLVATGPLTNVALALAAEPRLARKISRLVLMGGAHLGGNVTATAEFNFWVDPEAARAVFSSDIGEIVVMPLDATHSAPLILADCDAFDRLGTPAATACSRFLRHRIEQYHQEGDTPSAPVHDALCIAYLVREDVITAWGHYPVSIETAGEQTLGQMVVDTRPWATARVNAAIAYKASVDIFRDVLMTAFKATG</sequence>